<evidence type="ECO:0000313" key="2">
    <source>
        <dbReference type="EMBL" id="APH72226.1"/>
    </source>
</evidence>
<gene>
    <name evidence="2" type="ORF">BSQ44_13280</name>
</gene>
<dbReference type="InterPro" id="IPR016181">
    <property type="entry name" value="Acyl_CoA_acyltransferase"/>
</dbReference>
<feature type="domain" description="N-acetyltransferase" evidence="1">
    <location>
        <begin position="9"/>
        <end position="197"/>
    </location>
</feature>
<dbReference type="PROSITE" id="PS51186">
    <property type="entry name" value="GNAT"/>
    <property type="match status" value="1"/>
</dbReference>
<protein>
    <submittedName>
        <fullName evidence="2">GNAT family N-acetyltransferase</fullName>
    </submittedName>
</protein>
<accession>A0A1L3SS58</accession>
<dbReference type="RefSeq" id="WP_072604905.1">
    <property type="nucleotide sequence ID" value="NZ_CP018171.1"/>
</dbReference>
<reference evidence="3" key="1">
    <citation type="submission" date="2016-11" db="EMBL/GenBank/DDBJ databases">
        <title>Mesorhizobium oceanicum sp. nov., isolated from deep seawater in South China Sea.</title>
        <authorList>
            <person name="Fu G.-Y."/>
        </authorList>
    </citation>
    <scope>NUCLEOTIDE SEQUENCE [LARGE SCALE GENOMIC DNA]</scope>
    <source>
        <strain evidence="3">B7</strain>
    </source>
</reference>
<dbReference type="SUPFAM" id="SSF55729">
    <property type="entry name" value="Acyl-CoA N-acyltransferases (Nat)"/>
    <property type="match status" value="1"/>
</dbReference>
<keyword evidence="2" id="KW-0808">Transferase</keyword>
<proteinExistence type="predicted"/>
<dbReference type="Gene3D" id="3.40.630.30">
    <property type="match status" value="1"/>
</dbReference>
<dbReference type="Proteomes" id="UP000182840">
    <property type="component" value="Chromosome"/>
</dbReference>
<dbReference type="KEGG" id="meso:BSQ44_13280"/>
<dbReference type="STRING" id="1670800.BSQ44_13280"/>
<name>A0A1L3SS58_9HYPH</name>
<dbReference type="AlphaFoldDB" id="A0A1L3SS58"/>
<organism evidence="2 3">
    <name type="scientific">Aquibium oceanicum</name>
    <dbReference type="NCBI Taxonomy" id="1670800"/>
    <lineage>
        <taxon>Bacteria</taxon>
        <taxon>Pseudomonadati</taxon>
        <taxon>Pseudomonadota</taxon>
        <taxon>Alphaproteobacteria</taxon>
        <taxon>Hyphomicrobiales</taxon>
        <taxon>Phyllobacteriaceae</taxon>
        <taxon>Aquibium</taxon>
    </lineage>
</organism>
<dbReference type="OrthoDB" id="8894819at2"/>
<evidence type="ECO:0000259" key="1">
    <source>
        <dbReference type="PROSITE" id="PS51186"/>
    </source>
</evidence>
<dbReference type="CDD" id="cd04301">
    <property type="entry name" value="NAT_SF"/>
    <property type="match status" value="1"/>
</dbReference>
<dbReference type="InterPro" id="IPR000182">
    <property type="entry name" value="GNAT_dom"/>
</dbReference>
<dbReference type="GO" id="GO:0016747">
    <property type="term" value="F:acyltransferase activity, transferring groups other than amino-acyl groups"/>
    <property type="evidence" value="ECO:0007669"/>
    <property type="project" value="InterPro"/>
</dbReference>
<dbReference type="EMBL" id="CP018171">
    <property type="protein sequence ID" value="APH72226.1"/>
    <property type="molecule type" value="Genomic_DNA"/>
</dbReference>
<keyword evidence="3" id="KW-1185">Reference proteome</keyword>
<evidence type="ECO:0000313" key="3">
    <source>
        <dbReference type="Proteomes" id="UP000182840"/>
    </source>
</evidence>
<sequence>MSVVESRSPVVRPLTPELWPALEELFGPQGACYGCWCTHFRLPPAKRRENNRESNKAHLMNRVEAGPPPGLLAFDGDRALGWMQIGPRADVPEWNNAGRVSAPLDPSEISDPGAWAISCFFVRSKARGQGLSHRLVSEGIRYARDNGARVLDACPMDQSKSSRSIGLFVGSTRVFEKAGFEKVAGRKPGRPLMRLVL</sequence>
<dbReference type="Pfam" id="PF00583">
    <property type="entry name" value="Acetyltransf_1"/>
    <property type="match status" value="1"/>
</dbReference>